<keyword evidence="2" id="KW-1185">Reference proteome</keyword>
<dbReference type="Proteomes" id="UP000242287">
    <property type="component" value="Unassembled WGS sequence"/>
</dbReference>
<dbReference type="EMBL" id="KZ302133">
    <property type="protein sequence ID" value="PFH47115.1"/>
    <property type="molecule type" value="Genomic_DNA"/>
</dbReference>
<name>A0A2A9N8L9_9AGAR</name>
<dbReference type="AlphaFoldDB" id="A0A2A9N8L9"/>
<accession>A0A2A9N8L9</accession>
<sequence>MNSYYSSRVALLSPPSIWCNDNQHGNTRPFGMLAPLSLSGSEYSTRSLIITSPPFSPDSQVPLKLQSRNENNVSTFTWVFLARPVV</sequence>
<proteinExistence type="predicted"/>
<gene>
    <name evidence="1" type="ORF">AMATHDRAFT_68397</name>
</gene>
<organism evidence="1 2">
    <name type="scientific">Amanita thiersii Skay4041</name>
    <dbReference type="NCBI Taxonomy" id="703135"/>
    <lineage>
        <taxon>Eukaryota</taxon>
        <taxon>Fungi</taxon>
        <taxon>Dikarya</taxon>
        <taxon>Basidiomycota</taxon>
        <taxon>Agaricomycotina</taxon>
        <taxon>Agaricomycetes</taxon>
        <taxon>Agaricomycetidae</taxon>
        <taxon>Agaricales</taxon>
        <taxon>Pluteineae</taxon>
        <taxon>Amanitaceae</taxon>
        <taxon>Amanita</taxon>
    </lineage>
</organism>
<evidence type="ECO:0000313" key="1">
    <source>
        <dbReference type="EMBL" id="PFH47115.1"/>
    </source>
</evidence>
<reference evidence="1 2" key="1">
    <citation type="submission" date="2014-02" db="EMBL/GenBank/DDBJ databases">
        <title>Transposable element dynamics among asymbiotic and ectomycorrhizal Amanita fungi.</title>
        <authorList>
            <consortium name="DOE Joint Genome Institute"/>
            <person name="Hess J."/>
            <person name="Skrede I."/>
            <person name="Wolfe B."/>
            <person name="LaButti K."/>
            <person name="Ohm R.A."/>
            <person name="Grigoriev I.V."/>
            <person name="Pringle A."/>
        </authorList>
    </citation>
    <scope>NUCLEOTIDE SEQUENCE [LARGE SCALE GENOMIC DNA]</scope>
    <source>
        <strain evidence="1 2">SKay4041</strain>
    </source>
</reference>
<protein>
    <submittedName>
        <fullName evidence="1">Uncharacterized protein</fullName>
    </submittedName>
</protein>
<evidence type="ECO:0000313" key="2">
    <source>
        <dbReference type="Proteomes" id="UP000242287"/>
    </source>
</evidence>